<evidence type="ECO:0008006" key="2">
    <source>
        <dbReference type="Google" id="ProtNLM"/>
    </source>
</evidence>
<evidence type="ECO:0000313" key="1">
    <source>
        <dbReference type="EMBL" id="MPM43450.1"/>
    </source>
</evidence>
<protein>
    <recommendedName>
        <fullName evidence="2">DUF2292 domain-containing protein</fullName>
    </recommendedName>
</protein>
<organism evidence="1">
    <name type="scientific">bioreactor metagenome</name>
    <dbReference type="NCBI Taxonomy" id="1076179"/>
    <lineage>
        <taxon>unclassified sequences</taxon>
        <taxon>metagenomes</taxon>
        <taxon>ecological metagenomes</taxon>
    </lineage>
</organism>
<dbReference type="Pfam" id="PF10055">
    <property type="entry name" value="DUF2292"/>
    <property type="match status" value="1"/>
</dbReference>
<dbReference type="InterPro" id="IPR018743">
    <property type="entry name" value="DUF2292"/>
</dbReference>
<accession>A0A644ZR49</accession>
<gene>
    <name evidence="1" type="ORF">SDC9_90124</name>
</gene>
<comment type="caution">
    <text evidence="1">The sequence shown here is derived from an EMBL/GenBank/DDBJ whole genome shotgun (WGS) entry which is preliminary data.</text>
</comment>
<dbReference type="EMBL" id="VSSQ01010108">
    <property type="protein sequence ID" value="MPM43450.1"/>
    <property type="molecule type" value="Genomic_DNA"/>
</dbReference>
<name>A0A644ZR49_9ZZZZ</name>
<reference evidence="1" key="1">
    <citation type="submission" date="2019-08" db="EMBL/GenBank/DDBJ databases">
        <authorList>
            <person name="Kucharzyk K."/>
            <person name="Murdoch R.W."/>
            <person name="Higgins S."/>
            <person name="Loffler F."/>
        </authorList>
    </citation>
    <scope>NUCLEOTIDE SEQUENCE</scope>
</reference>
<proteinExistence type="predicted"/>
<dbReference type="AlphaFoldDB" id="A0A644ZR49"/>
<sequence length="49" mass="5697">MGTDKKIQLSEKEEKLIKLLRETEFGEIKIIVQDGIPTRVEEIKKSIKL</sequence>